<feature type="transmembrane region" description="Helical" evidence="7">
    <location>
        <begin position="386"/>
        <end position="405"/>
    </location>
</feature>
<comment type="subcellular location">
    <subcellularLocation>
        <location evidence="1">Cell membrane</location>
        <topology evidence="1">Multi-pass membrane protein</topology>
    </subcellularLocation>
</comment>
<dbReference type="Proteomes" id="UP001257909">
    <property type="component" value="Unassembled WGS sequence"/>
</dbReference>
<dbReference type="InterPro" id="IPR025857">
    <property type="entry name" value="MacB_PCD"/>
</dbReference>
<dbReference type="PANTHER" id="PTHR30572">
    <property type="entry name" value="MEMBRANE COMPONENT OF TRANSPORTER-RELATED"/>
    <property type="match status" value="1"/>
</dbReference>
<evidence type="ECO:0000259" key="9">
    <source>
        <dbReference type="Pfam" id="PF12704"/>
    </source>
</evidence>
<dbReference type="InterPro" id="IPR003838">
    <property type="entry name" value="ABC3_permease_C"/>
</dbReference>
<reference evidence="10 11" key="1">
    <citation type="submission" date="2023-07" db="EMBL/GenBank/DDBJ databases">
        <title>Sorghum-associated microbial communities from plants grown in Nebraska, USA.</title>
        <authorList>
            <person name="Schachtman D."/>
        </authorList>
    </citation>
    <scope>NUCLEOTIDE SEQUENCE [LARGE SCALE GENOMIC DNA]</scope>
    <source>
        <strain evidence="10 11">4138</strain>
    </source>
</reference>
<feature type="transmembrane region" description="Helical" evidence="7">
    <location>
        <begin position="436"/>
        <end position="457"/>
    </location>
</feature>
<comment type="similarity">
    <text evidence="6">Belongs to the ABC-4 integral membrane protein family.</text>
</comment>
<protein>
    <submittedName>
        <fullName evidence="10">Permease</fullName>
    </submittedName>
</protein>
<comment type="caution">
    <text evidence="10">The sequence shown here is derived from an EMBL/GenBank/DDBJ whole genome shotgun (WGS) entry which is preliminary data.</text>
</comment>
<keyword evidence="2" id="KW-1003">Cell membrane</keyword>
<dbReference type="PANTHER" id="PTHR30572:SF4">
    <property type="entry name" value="ABC TRANSPORTER PERMEASE YTRF"/>
    <property type="match status" value="1"/>
</dbReference>
<evidence type="ECO:0000259" key="8">
    <source>
        <dbReference type="Pfam" id="PF02687"/>
    </source>
</evidence>
<feature type="transmembrane region" description="Helical" evidence="7">
    <location>
        <begin position="20"/>
        <end position="41"/>
    </location>
</feature>
<dbReference type="RefSeq" id="WP_310280653.1">
    <property type="nucleotide sequence ID" value="NZ_JAVDWR010000016.1"/>
</dbReference>
<dbReference type="Pfam" id="PF02687">
    <property type="entry name" value="FtsX"/>
    <property type="match status" value="2"/>
</dbReference>
<proteinExistence type="inferred from homology"/>
<keyword evidence="11" id="KW-1185">Reference proteome</keyword>
<keyword evidence="5 7" id="KW-0472">Membrane</keyword>
<feature type="transmembrane region" description="Helical" evidence="7">
    <location>
        <begin position="699"/>
        <end position="724"/>
    </location>
</feature>
<evidence type="ECO:0000256" key="2">
    <source>
        <dbReference type="ARBA" id="ARBA00022475"/>
    </source>
</evidence>
<dbReference type="Pfam" id="PF12704">
    <property type="entry name" value="MacB_PCD"/>
    <property type="match status" value="2"/>
</dbReference>
<organism evidence="10 11">
    <name type="scientific">Rheinheimera soli</name>
    <dbReference type="NCBI Taxonomy" id="443616"/>
    <lineage>
        <taxon>Bacteria</taxon>
        <taxon>Pseudomonadati</taxon>
        <taxon>Pseudomonadota</taxon>
        <taxon>Gammaproteobacteria</taxon>
        <taxon>Chromatiales</taxon>
        <taxon>Chromatiaceae</taxon>
        <taxon>Rheinheimera</taxon>
    </lineage>
</organism>
<evidence type="ECO:0000313" key="11">
    <source>
        <dbReference type="Proteomes" id="UP001257909"/>
    </source>
</evidence>
<gene>
    <name evidence="10" type="ORF">J2W69_003386</name>
</gene>
<evidence type="ECO:0000256" key="5">
    <source>
        <dbReference type="ARBA" id="ARBA00023136"/>
    </source>
</evidence>
<evidence type="ECO:0000256" key="3">
    <source>
        <dbReference type="ARBA" id="ARBA00022692"/>
    </source>
</evidence>
<evidence type="ECO:0000313" key="10">
    <source>
        <dbReference type="EMBL" id="MDR7122417.1"/>
    </source>
</evidence>
<feature type="domain" description="MacB-like periplasmic core" evidence="9">
    <location>
        <begin position="25"/>
        <end position="248"/>
    </location>
</feature>
<feature type="transmembrane region" description="Helical" evidence="7">
    <location>
        <begin position="790"/>
        <end position="815"/>
    </location>
</feature>
<feature type="domain" description="ABC3 transporter permease C-terminal" evidence="8">
    <location>
        <begin position="708"/>
        <end position="818"/>
    </location>
</feature>
<accession>A0ABU1W3D4</accession>
<evidence type="ECO:0000256" key="6">
    <source>
        <dbReference type="ARBA" id="ARBA00038076"/>
    </source>
</evidence>
<dbReference type="InterPro" id="IPR050250">
    <property type="entry name" value="Macrolide_Exporter_MacB"/>
</dbReference>
<keyword evidence="4 7" id="KW-1133">Transmembrane helix</keyword>
<dbReference type="EMBL" id="JAVDWR010000016">
    <property type="protein sequence ID" value="MDR7122417.1"/>
    <property type="molecule type" value="Genomic_DNA"/>
</dbReference>
<name>A0ABU1W3D4_9GAMM</name>
<feature type="transmembrane region" description="Helical" evidence="7">
    <location>
        <begin position="340"/>
        <end position="366"/>
    </location>
</feature>
<feature type="domain" description="ABC3 transporter permease C-terminal" evidence="8">
    <location>
        <begin position="297"/>
        <end position="408"/>
    </location>
</feature>
<evidence type="ECO:0000256" key="1">
    <source>
        <dbReference type="ARBA" id="ARBA00004651"/>
    </source>
</evidence>
<keyword evidence="3 7" id="KW-0812">Transmembrane</keyword>
<evidence type="ECO:0000256" key="7">
    <source>
        <dbReference type="SAM" id="Phobius"/>
    </source>
</evidence>
<feature type="transmembrane region" description="Helical" evidence="7">
    <location>
        <begin position="760"/>
        <end position="778"/>
    </location>
</feature>
<feature type="transmembrane region" description="Helical" evidence="7">
    <location>
        <begin position="291"/>
        <end position="313"/>
    </location>
</feature>
<evidence type="ECO:0000256" key="4">
    <source>
        <dbReference type="ARBA" id="ARBA00022989"/>
    </source>
</evidence>
<sequence>MLTIKDFSTALYGLSKAKGYAATVVLTLGLTLGTLIAMFNLNYQILAAPLPYADEEQLVVGSTAWLDKDGSVLYPRIMPSGLIQQFYDKPSDKLSAHALLRYQTLAMTLRDLADSPQVQVSYTTPGYMQMFQMPMLQGRAFSADEDIGTKSAVAVLTEHVWRNHYNADPALVGRKVRIGDIDFTVVGIAAAAFSEPQLLGPSRHTDVWLPWDMNPRQQNISQASLNGWHFYLGKLKNAAERQAFEQEIGPELNSKYQDVNAAIASEAGRSVQFNAEPLRQLLQGDSSYRTLWMLAGSLMLLLIAAANITNLLLSRAAKQQRTMSIQAALGAQRHHIFSQILAELGCLLAAALVLALGVAQSAYWLLQSYAASTLPRLSALGFDWPTLVFALLTTAVMALLFAQLISRQINYKALQQNLQSSGKGSGVQISSNTRQLLICSQVTLAALLLVCSAQVLLQSLDQLRQQIGFNSEQRFQIAIDDTTPRPDSSLTTEQRQMASNLRKDELMQITEVFRQHPAVLQASVSNDAPISYAGTFSAMTFLPAMDNPDHIVESRITTTDQYFLPLFNIQLLQGRNFSAQEVTARTPVVIINQAFAQQLQPDGQVLGQRLYSRQGLAYEIIGISANHNLPDEWSVEEPFRSFIPSNLINNSTLLLHLKPGMHIDKTALNQMMAQVSPNFRAASIYSIKDNVDRVLLSNYLAAAVTTSLVVLSFLLAAIGIYGVLSYSVQLRRFELGVRMAIGARPGTILRQLLSENLKPVLAGLALAAMLLAALWLGLQQTTFIVELSAGGFALPLLLIVLLTTLTSLLSVWGIIRKPAIYALQGQ</sequence>
<feature type="domain" description="MacB-like periplasmic core" evidence="9">
    <location>
        <begin position="527"/>
        <end position="662"/>
    </location>
</feature>